<evidence type="ECO:0000259" key="16">
    <source>
        <dbReference type="Pfam" id="PF17900"/>
    </source>
</evidence>
<dbReference type="Pfam" id="PF01433">
    <property type="entry name" value="Peptidase_M1"/>
    <property type="match status" value="1"/>
</dbReference>
<dbReference type="PANTHER" id="PTHR46322:SF1">
    <property type="entry name" value="PUROMYCIN-SENSITIVE AMINOPEPTIDASE"/>
    <property type="match status" value="1"/>
</dbReference>
<dbReference type="InterPro" id="IPR027268">
    <property type="entry name" value="Peptidase_M4/M1_CTD_sf"/>
</dbReference>
<dbReference type="InterPro" id="IPR045357">
    <property type="entry name" value="Aminopeptidase_N-like_N"/>
</dbReference>
<dbReference type="GO" id="GO:0008270">
    <property type="term" value="F:zinc ion binding"/>
    <property type="evidence" value="ECO:0007669"/>
    <property type="project" value="InterPro"/>
</dbReference>
<keyword evidence="6" id="KW-0378">Hydrolase</keyword>
<dbReference type="PRINTS" id="PR00756">
    <property type="entry name" value="ALADIPTASE"/>
</dbReference>
<dbReference type="InterPro" id="IPR024601">
    <property type="entry name" value="Peptidase_M1_pepN_C"/>
</dbReference>
<dbReference type="FunFam" id="2.60.40.1730:FF:000005">
    <property type="entry name" value="Aminopeptidase N"/>
    <property type="match status" value="1"/>
</dbReference>
<dbReference type="Gene3D" id="2.60.40.1840">
    <property type="match status" value="1"/>
</dbReference>
<comment type="cofactor">
    <cofactor evidence="1">
        <name>Zn(2+)</name>
        <dbReference type="ChEBI" id="CHEBI:29105"/>
    </cofactor>
</comment>
<dbReference type="PANTHER" id="PTHR46322">
    <property type="entry name" value="PUROMYCIN-SENSITIVE AMINOPEPTIDASE"/>
    <property type="match status" value="1"/>
</dbReference>
<feature type="domain" description="Peptidase M1 alanyl aminopeptidase Ig-like fold" evidence="14">
    <location>
        <begin position="448"/>
        <end position="561"/>
    </location>
</feature>
<evidence type="ECO:0000256" key="5">
    <source>
        <dbReference type="ARBA" id="ARBA00022723"/>
    </source>
</evidence>
<dbReference type="Gene3D" id="3.30.2010.30">
    <property type="match status" value="1"/>
</dbReference>
<keyword evidence="7" id="KW-0862">Zinc</keyword>
<organism evidence="17 18">
    <name type="scientific">Panicum virgatum</name>
    <name type="common">Blackwell switchgrass</name>
    <dbReference type="NCBI Taxonomy" id="38727"/>
    <lineage>
        <taxon>Eukaryota</taxon>
        <taxon>Viridiplantae</taxon>
        <taxon>Streptophyta</taxon>
        <taxon>Embryophyta</taxon>
        <taxon>Tracheophyta</taxon>
        <taxon>Spermatophyta</taxon>
        <taxon>Magnoliopsida</taxon>
        <taxon>Liliopsida</taxon>
        <taxon>Poales</taxon>
        <taxon>Poaceae</taxon>
        <taxon>PACMAD clade</taxon>
        <taxon>Panicoideae</taxon>
        <taxon>Panicodae</taxon>
        <taxon>Paniceae</taxon>
        <taxon>Panicinae</taxon>
        <taxon>Panicum</taxon>
        <taxon>Panicum sect. Hiantes</taxon>
    </lineage>
</organism>
<feature type="domain" description="Aminopeptidase N-like N-terminal" evidence="16">
    <location>
        <begin position="27"/>
        <end position="190"/>
    </location>
</feature>
<dbReference type="AlphaFoldDB" id="A0A8T0R744"/>
<accession>A0A8T0R744</accession>
<evidence type="ECO:0000259" key="14">
    <source>
        <dbReference type="Pfam" id="PF11940"/>
    </source>
</evidence>
<evidence type="ECO:0000256" key="7">
    <source>
        <dbReference type="ARBA" id="ARBA00022833"/>
    </source>
</evidence>
<evidence type="ECO:0000256" key="6">
    <source>
        <dbReference type="ARBA" id="ARBA00022801"/>
    </source>
</evidence>
<dbReference type="Pfam" id="PF17900">
    <property type="entry name" value="Peptidase_M1_N"/>
    <property type="match status" value="1"/>
</dbReference>
<dbReference type="InterPro" id="IPR014782">
    <property type="entry name" value="Peptidase_M1_dom"/>
</dbReference>
<evidence type="ECO:0000259" key="13">
    <source>
        <dbReference type="Pfam" id="PF01433"/>
    </source>
</evidence>
<comment type="caution">
    <text evidence="17">The sequence shown here is derived from an EMBL/GenBank/DDBJ whole genome shotgun (WGS) entry which is preliminary data.</text>
</comment>
<reference evidence="17 18" key="1">
    <citation type="submission" date="2020-05" db="EMBL/GenBank/DDBJ databases">
        <title>WGS assembly of Panicum virgatum.</title>
        <authorList>
            <person name="Lovell J.T."/>
            <person name="Jenkins J."/>
            <person name="Shu S."/>
            <person name="Juenger T.E."/>
            <person name="Schmutz J."/>
        </authorList>
    </citation>
    <scope>NUCLEOTIDE SEQUENCE [LARGE SCALE GENOMIC DNA]</scope>
    <source>
        <strain evidence="18">cv. AP13</strain>
    </source>
</reference>
<dbReference type="Gene3D" id="1.25.50.10">
    <property type="entry name" value="Peptidase M1, alanyl aminopeptidase, C-terminal domain"/>
    <property type="match status" value="1"/>
</dbReference>
<dbReference type="InterPro" id="IPR035414">
    <property type="entry name" value="Peptidase_M1_pepN_Ig-like"/>
</dbReference>
<dbReference type="Pfam" id="PF17432">
    <property type="entry name" value="DUF3458_C"/>
    <property type="match status" value="1"/>
</dbReference>
<evidence type="ECO:0000256" key="2">
    <source>
        <dbReference type="ARBA" id="ARBA00010136"/>
    </source>
</evidence>
<dbReference type="FunFam" id="1.10.390.10:FF:000002">
    <property type="entry name" value="Aminopeptidase N"/>
    <property type="match status" value="1"/>
</dbReference>
<evidence type="ECO:0000256" key="3">
    <source>
        <dbReference type="ARBA" id="ARBA00022438"/>
    </source>
</evidence>
<dbReference type="FunFam" id="2.60.40.1840:FF:000001">
    <property type="entry name" value="Aminopeptidase N"/>
    <property type="match status" value="1"/>
</dbReference>
<dbReference type="InterPro" id="IPR038438">
    <property type="entry name" value="PepN_Ig-like_sf"/>
</dbReference>
<keyword evidence="3" id="KW-0031">Aminopeptidase</keyword>
<dbReference type="EMBL" id="CM029048">
    <property type="protein sequence ID" value="KAG2580779.1"/>
    <property type="molecule type" value="Genomic_DNA"/>
</dbReference>
<sequence length="888" mass="99641">MDAPKEIFLKDYRKPDYLFDKVDLQFQLGEEKTIVTTKIVVSPGVEGSISAPLVLHGCDLKLLSIKVNGTELKGEEYTVDSRHLTVSTPPAGVFNLEIVTEIYPQLNTSLEGLYKSTGNFCTQCEAEGFRKITYFQDRPDVMAKYTCRIEADKTLYPVLLSNGNLIEQGDLEDGKHFALWEDPFKKPSYLFALVAGQLGCREDSFVTCSGRNVTLRIWTPAQDLPKTAHAMYSLKAAMQWDEEVFGLEYDLDLFNIVVVPDFNMGAMENKSLNIFQSRLVLASPETATDGDYAAILGVVGHEYFHNWTGNRVTCRDWFQLTLKEGLTVFRDQEFSSDLGCRTVKRIADVSKLRIYQFPQDAGPMAHPIRPHSYIKMDNFYTVTVYEKGAEVVRMYKTMFGASGFRKGMDLYFQRHDGQAVTCEDFYAAMCDANNAQLPHFLQWYSQAGTPTVKVSSSYDPSSQTFSLKFSQEVPPTPGQPVKEPMFIPVAVGLVDSTGKDMPLTSVYSDGTLQTLASDDKPVFTTVLQFKKKEEEFIFENIPEKPVPSLLRGYSAPVRLDSDLSESDLFFLLANDSDEFNRWEAGQVLARKLMLSLVADFQQQKTLVLNPKFVDGLRSILRNTSLDKEFIAKAITLPGQGEIMDMMAVADPDAVHAVRNFIKKELALQLKDDLLAAVASNRSSEAYMFNHNSMARRALKNTCLAYLASLNEPDVTELALHEYKTATNMTEQFAALLALSQNPGKVRDDALLDFYNQWQNDYLVVSKWFALQATSDIPGNVVNVQKLLSHPAFDMRNPNKVYSLIGGFCGSPVNFHAKDGSGYKFLGEVVLQLDKINPQVASRMVSAFSRWRRYDENRQALAKAQLEMIVSANGLSENVYEIASKSLAD</sequence>
<dbReference type="FunFam" id="1.25.50.10:FF:000002">
    <property type="entry name" value="Puromycin-sensitive aminopeptidase"/>
    <property type="match status" value="1"/>
</dbReference>
<evidence type="ECO:0000256" key="11">
    <source>
        <dbReference type="ARBA" id="ARBA00074113"/>
    </source>
</evidence>
<dbReference type="Gene3D" id="1.10.390.10">
    <property type="entry name" value="Neutral Protease Domain 2"/>
    <property type="match status" value="1"/>
</dbReference>
<dbReference type="SUPFAM" id="SSF55486">
    <property type="entry name" value="Metalloproteases ('zincins'), catalytic domain"/>
    <property type="match status" value="1"/>
</dbReference>
<evidence type="ECO:0000256" key="10">
    <source>
        <dbReference type="ARBA" id="ARBA00066316"/>
    </source>
</evidence>
<keyword evidence="4" id="KW-0645">Protease</keyword>
<evidence type="ECO:0000256" key="8">
    <source>
        <dbReference type="ARBA" id="ARBA00023049"/>
    </source>
</evidence>
<dbReference type="GO" id="GO:0009507">
    <property type="term" value="C:chloroplast"/>
    <property type="evidence" value="ECO:0007669"/>
    <property type="project" value="TreeGrafter"/>
</dbReference>
<evidence type="ECO:0000256" key="1">
    <source>
        <dbReference type="ARBA" id="ARBA00001947"/>
    </source>
</evidence>
<evidence type="ECO:0000259" key="15">
    <source>
        <dbReference type="Pfam" id="PF17432"/>
    </source>
</evidence>
<dbReference type="NCBIfam" id="TIGR02414">
    <property type="entry name" value="pepN_proteo"/>
    <property type="match status" value="1"/>
</dbReference>
<dbReference type="CDD" id="cd09600">
    <property type="entry name" value="M1_APN"/>
    <property type="match status" value="1"/>
</dbReference>
<protein>
    <recommendedName>
        <fullName evidence="11">Puromycin-sensitive aminopeptidase</fullName>
        <ecNumber evidence="10">3.4.11.14</ecNumber>
    </recommendedName>
    <alternativeName>
        <fullName evidence="12">Cytosol alanyl aminopeptidase</fullName>
    </alternativeName>
</protein>
<dbReference type="FunFam" id="3.30.2010.30:FF:000002">
    <property type="entry name" value="Putative aminopeptidase N"/>
    <property type="match status" value="1"/>
</dbReference>
<dbReference type="GO" id="GO:0016285">
    <property type="term" value="F:alanyl aminopeptidase activity"/>
    <property type="evidence" value="ECO:0007669"/>
    <property type="project" value="UniProtKB-EC"/>
</dbReference>
<keyword evidence="18" id="KW-1185">Reference proteome</keyword>
<dbReference type="GO" id="GO:0008237">
    <property type="term" value="F:metallopeptidase activity"/>
    <property type="evidence" value="ECO:0007669"/>
    <property type="project" value="UniProtKB-KW"/>
</dbReference>
<dbReference type="Proteomes" id="UP000823388">
    <property type="component" value="Chromosome 6N"/>
</dbReference>
<evidence type="ECO:0000256" key="4">
    <source>
        <dbReference type="ARBA" id="ARBA00022670"/>
    </source>
</evidence>
<proteinExistence type="inferred from homology"/>
<dbReference type="GO" id="GO:0006508">
    <property type="term" value="P:proteolysis"/>
    <property type="evidence" value="ECO:0007669"/>
    <property type="project" value="UniProtKB-KW"/>
</dbReference>
<feature type="domain" description="Peptidase M1 alanyl aminopeptidase C-terminal" evidence="15">
    <location>
        <begin position="566"/>
        <end position="887"/>
    </location>
</feature>
<gene>
    <name evidence="17" type="ORF">PVAP13_6NG363600</name>
</gene>
<comment type="catalytic activity">
    <reaction evidence="9">
        <text>Release of an N-terminal amino acid, preferentially alanine, from a wide range of peptides, amides and arylamides.</text>
        <dbReference type="EC" id="3.4.11.14"/>
    </reaction>
</comment>
<dbReference type="Gene3D" id="2.60.40.1730">
    <property type="entry name" value="tricorn interacting facor f3 domain"/>
    <property type="match status" value="1"/>
</dbReference>
<comment type="similarity">
    <text evidence="2">Belongs to the peptidase M1 family.</text>
</comment>
<dbReference type="SUPFAM" id="SSF63737">
    <property type="entry name" value="Leukotriene A4 hydrolase N-terminal domain"/>
    <property type="match status" value="1"/>
</dbReference>
<dbReference type="InterPro" id="IPR012779">
    <property type="entry name" value="Peptidase_M1_pepN"/>
</dbReference>
<dbReference type="EC" id="3.4.11.14" evidence="10"/>
<keyword evidence="8" id="KW-0482">Metalloprotease</keyword>
<evidence type="ECO:0000256" key="12">
    <source>
        <dbReference type="ARBA" id="ARBA00081993"/>
    </source>
</evidence>
<evidence type="ECO:0000256" key="9">
    <source>
        <dbReference type="ARBA" id="ARBA00052895"/>
    </source>
</evidence>
<keyword evidence="5" id="KW-0479">Metal-binding</keyword>
<dbReference type="InterPro" id="IPR037144">
    <property type="entry name" value="Peptidase_M1_pepN_C_sf"/>
</dbReference>
<feature type="domain" description="Peptidase M1 membrane alanine aminopeptidase" evidence="13">
    <location>
        <begin position="231"/>
        <end position="442"/>
    </location>
</feature>
<dbReference type="InterPro" id="IPR042097">
    <property type="entry name" value="Aminopeptidase_N-like_N_sf"/>
</dbReference>
<evidence type="ECO:0000313" key="17">
    <source>
        <dbReference type="EMBL" id="KAG2580779.1"/>
    </source>
</evidence>
<name>A0A8T0R744_PANVG</name>
<dbReference type="InterPro" id="IPR001930">
    <property type="entry name" value="Peptidase_M1"/>
</dbReference>
<dbReference type="Pfam" id="PF11940">
    <property type="entry name" value="DUF3458"/>
    <property type="match status" value="1"/>
</dbReference>
<evidence type="ECO:0000313" key="18">
    <source>
        <dbReference type="Proteomes" id="UP000823388"/>
    </source>
</evidence>